<accession>A0A0K9NK51</accession>
<dbReference type="GO" id="GO:0005615">
    <property type="term" value="C:extracellular space"/>
    <property type="evidence" value="ECO:0007669"/>
    <property type="project" value="InterPro"/>
</dbReference>
<organism evidence="4 5">
    <name type="scientific">Zostera marina</name>
    <name type="common">Eelgrass</name>
    <dbReference type="NCBI Taxonomy" id="29655"/>
    <lineage>
        <taxon>Eukaryota</taxon>
        <taxon>Viridiplantae</taxon>
        <taxon>Streptophyta</taxon>
        <taxon>Embryophyta</taxon>
        <taxon>Tracheophyta</taxon>
        <taxon>Spermatophyta</taxon>
        <taxon>Magnoliopsida</taxon>
        <taxon>Liliopsida</taxon>
        <taxon>Zosteraceae</taxon>
        <taxon>Zostera</taxon>
    </lineage>
</organism>
<evidence type="ECO:0000256" key="3">
    <source>
        <dbReference type="SAM" id="SignalP"/>
    </source>
</evidence>
<comment type="caution">
    <text evidence="4">The sequence shown here is derived from an EMBL/GenBank/DDBJ whole genome shotgun (WGS) entry which is preliminary data.</text>
</comment>
<protein>
    <submittedName>
        <fullName evidence="4">Pollen Ole e 1 allergen and extensin family protein</fullName>
    </submittedName>
</protein>
<feature type="signal peptide" evidence="3">
    <location>
        <begin position="1"/>
        <end position="17"/>
    </location>
</feature>
<dbReference type="Proteomes" id="UP000036987">
    <property type="component" value="Unassembled WGS sequence"/>
</dbReference>
<dbReference type="InterPro" id="IPR006041">
    <property type="entry name" value="Pollen_Ole_e1_allergen"/>
</dbReference>
<keyword evidence="5" id="KW-1185">Reference proteome</keyword>
<dbReference type="OrthoDB" id="1896520at2759"/>
<sequence length="167" mass="18353">MAASSILLTVVVLFVSAVTVPTTAKLPPSTFIVEGRVYCDNCRAGFETTISEYLSGARVKLDCQNETTHKVIQTIEAVTDSKGSYHIEISHDHEDETCEVSLVSSPKPDCSEIKSSRNSARVVLTENSGMASDTRNANSLGFLKKEPLKICKKLLKWYDLEGNRNQP</sequence>
<evidence type="ECO:0000256" key="2">
    <source>
        <dbReference type="ARBA" id="ARBA00023157"/>
    </source>
</evidence>
<proteinExistence type="inferred from homology"/>
<dbReference type="PANTHER" id="PTHR31614:SF34">
    <property type="entry name" value="POLLEN-SPECIFIC PROTEIN C13"/>
    <property type="match status" value="1"/>
</dbReference>
<feature type="chain" id="PRO_5005527167" evidence="3">
    <location>
        <begin position="18"/>
        <end position="167"/>
    </location>
</feature>
<evidence type="ECO:0000313" key="5">
    <source>
        <dbReference type="Proteomes" id="UP000036987"/>
    </source>
</evidence>
<keyword evidence="2" id="KW-1015">Disulfide bond</keyword>
<dbReference type="EMBL" id="LFYR01002109">
    <property type="protein sequence ID" value="KMZ57126.1"/>
    <property type="molecule type" value="Genomic_DNA"/>
</dbReference>
<dbReference type="InterPro" id="IPR006040">
    <property type="entry name" value="Allergen_Ole_e_I_CS"/>
</dbReference>
<dbReference type="PANTHER" id="PTHR31614">
    <property type="entry name" value="PROTEIN DOWNSTREAM OF FLC-RELATED"/>
    <property type="match status" value="1"/>
</dbReference>
<dbReference type="OMA" id="TRNNGMT"/>
<comment type="similarity">
    <text evidence="1">Belongs to the Ole e I family.</text>
</comment>
<dbReference type="Pfam" id="PF01190">
    <property type="entry name" value="Pollen_Ole_e_1"/>
    <property type="match status" value="1"/>
</dbReference>
<gene>
    <name evidence="4" type="ORF">ZOSMA_89G00790</name>
</gene>
<keyword evidence="3" id="KW-0732">Signal</keyword>
<evidence type="ECO:0000256" key="1">
    <source>
        <dbReference type="ARBA" id="ARBA00010049"/>
    </source>
</evidence>
<dbReference type="AlphaFoldDB" id="A0A0K9NK51"/>
<reference evidence="5" key="1">
    <citation type="journal article" date="2016" name="Nature">
        <title>The genome of the seagrass Zostera marina reveals angiosperm adaptation to the sea.</title>
        <authorList>
            <person name="Olsen J.L."/>
            <person name="Rouze P."/>
            <person name="Verhelst B."/>
            <person name="Lin Y.-C."/>
            <person name="Bayer T."/>
            <person name="Collen J."/>
            <person name="Dattolo E."/>
            <person name="De Paoli E."/>
            <person name="Dittami S."/>
            <person name="Maumus F."/>
            <person name="Michel G."/>
            <person name="Kersting A."/>
            <person name="Lauritano C."/>
            <person name="Lohaus R."/>
            <person name="Toepel M."/>
            <person name="Tonon T."/>
            <person name="Vanneste K."/>
            <person name="Amirebrahimi M."/>
            <person name="Brakel J."/>
            <person name="Bostroem C."/>
            <person name="Chovatia M."/>
            <person name="Grimwood J."/>
            <person name="Jenkins J.W."/>
            <person name="Jueterbock A."/>
            <person name="Mraz A."/>
            <person name="Stam W.T."/>
            <person name="Tice H."/>
            <person name="Bornberg-Bauer E."/>
            <person name="Green P.J."/>
            <person name="Pearson G.A."/>
            <person name="Procaccini G."/>
            <person name="Duarte C.M."/>
            <person name="Schmutz J."/>
            <person name="Reusch T.B.H."/>
            <person name="Van de Peer Y."/>
        </authorList>
    </citation>
    <scope>NUCLEOTIDE SEQUENCE [LARGE SCALE GENOMIC DNA]</scope>
    <source>
        <strain evidence="5">cv. Finnish</strain>
    </source>
</reference>
<evidence type="ECO:0000313" key="4">
    <source>
        <dbReference type="EMBL" id="KMZ57126.1"/>
    </source>
</evidence>
<name>A0A0K9NK51_ZOSMR</name>
<dbReference type="PROSITE" id="PS00925">
    <property type="entry name" value="OLEEI"/>
    <property type="match status" value="1"/>
</dbReference>